<comment type="caution">
    <text evidence="3">The sequence shown here is derived from an EMBL/GenBank/DDBJ whole genome shotgun (WGS) entry which is preliminary data.</text>
</comment>
<accession>A0A841E8B7</accession>
<keyword evidence="2" id="KW-0472">Membrane</keyword>
<feature type="region of interest" description="Disordered" evidence="1">
    <location>
        <begin position="33"/>
        <end position="77"/>
    </location>
</feature>
<dbReference type="AlphaFoldDB" id="A0A841E8B7"/>
<keyword evidence="4" id="KW-1185">Reference proteome</keyword>
<feature type="transmembrane region" description="Helical" evidence="2">
    <location>
        <begin position="6"/>
        <end position="24"/>
    </location>
</feature>
<dbReference type="RefSeq" id="WP_184637484.1">
    <property type="nucleotide sequence ID" value="NZ_BAABKT010000029.1"/>
</dbReference>
<dbReference type="Proteomes" id="UP000578077">
    <property type="component" value="Unassembled WGS sequence"/>
</dbReference>
<reference evidence="3 4" key="1">
    <citation type="submission" date="2020-08" db="EMBL/GenBank/DDBJ databases">
        <title>Sequencing the genomes of 1000 actinobacteria strains.</title>
        <authorList>
            <person name="Klenk H.-P."/>
        </authorList>
    </citation>
    <scope>NUCLEOTIDE SEQUENCE [LARGE SCALE GENOMIC DNA]</scope>
    <source>
        <strain evidence="3 4">DSM 44593</strain>
    </source>
</reference>
<organism evidence="3 4">
    <name type="scientific">Streptomonospora salina</name>
    <dbReference type="NCBI Taxonomy" id="104205"/>
    <lineage>
        <taxon>Bacteria</taxon>
        <taxon>Bacillati</taxon>
        <taxon>Actinomycetota</taxon>
        <taxon>Actinomycetes</taxon>
        <taxon>Streptosporangiales</taxon>
        <taxon>Nocardiopsidaceae</taxon>
        <taxon>Streptomonospora</taxon>
    </lineage>
</organism>
<proteinExistence type="predicted"/>
<sequence length="77" mass="8666">MDDLRRELIALLAAVIYLAGVQLLKKLRTWLDQRGAAPEAPEAPEREDAGTAEAQRWLDDLKNPDDETPDRPPDRST</sequence>
<name>A0A841E8B7_9ACTN</name>
<keyword evidence="2" id="KW-1133">Transmembrane helix</keyword>
<keyword evidence="2" id="KW-0812">Transmembrane</keyword>
<evidence type="ECO:0000256" key="2">
    <source>
        <dbReference type="SAM" id="Phobius"/>
    </source>
</evidence>
<protein>
    <submittedName>
        <fullName evidence="3">Uncharacterized protein</fullName>
    </submittedName>
</protein>
<gene>
    <name evidence="3" type="ORF">HNR25_003958</name>
</gene>
<evidence type="ECO:0000313" key="4">
    <source>
        <dbReference type="Proteomes" id="UP000578077"/>
    </source>
</evidence>
<feature type="compositionally biased region" description="Basic and acidic residues" evidence="1">
    <location>
        <begin position="56"/>
        <end position="77"/>
    </location>
</feature>
<evidence type="ECO:0000313" key="3">
    <source>
        <dbReference type="EMBL" id="MBB6000207.1"/>
    </source>
</evidence>
<evidence type="ECO:0000256" key="1">
    <source>
        <dbReference type="SAM" id="MobiDB-lite"/>
    </source>
</evidence>
<dbReference type="EMBL" id="JACHLY010000001">
    <property type="protein sequence ID" value="MBB6000207.1"/>
    <property type="molecule type" value="Genomic_DNA"/>
</dbReference>